<dbReference type="AlphaFoldDB" id="A0A544YK83"/>
<dbReference type="EMBL" id="VIRM01000049">
    <property type="protein sequence ID" value="TQS17183.1"/>
    <property type="molecule type" value="Genomic_DNA"/>
</dbReference>
<name>A0A544YK83_9ACTN</name>
<protein>
    <submittedName>
        <fullName evidence="1">Ester cyclase</fullName>
    </submittedName>
</protein>
<dbReference type="PANTHER" id="PTHR38436">
    <property type="entry name" value="POLYKETIDE CYCLASE SNOAL-LIKE DOMAIN"/>
    <property type="match status" value="1"/>
</dbReference>
<reference evidence="1 2" key="1">
    <citation type="submission" date="2019-07" db="EMBL/GenBank/DDBJ databases">
        <title>Microbispora hainanensis DSM 45428.</title>
        <authorList>
            <person name="Thawai C."/>
        </authorList>
    </citation>
    <scope>NUCLEOTIDE SEQUENCE [LARGE SCALE GENOMIC DNA]</scope>
    <source>
        <strain evidence="1 2">DSM 45428</strain>
    </source>
</reference>
<dbReference type="Proteomes" id="UP000316541">
    <property type="component" value="Unassembled WGS sequence"/>
</dbReference>
<evidence type="ECO:0000313" key="1">
    <source>
        <dbReference type="EMBL" id="TQS17183.1"/>
    </source>
</evidence>
<dbReference type="Pfam" id="PF07366">
    <property type="entry name" value="SnoaL"/>
    <property type="match status" value="1"/>
</dbReference>
<dbReference type="SUPFAM" id="SSF54427">
    <property type="entry name" value="NTF2-like"/>
    <property type="match status" value="1"/>
</dbReference>
<dbReference type="InterPro" id="IPR009959">
    <property type="entry name" value="Cyclase_SnoaL-like"/>
</dbReference>
<proteinExistence type="predicted"/>
<dbReference type="GO" id="GO:0030638">
    <property type="term" value="P:polyketide metabolic process"/>
    <property type="evidence" value="ECO:0007669"/>
    <property type="project" value="InterPro"/>
</dbReference>
<dbReference type="PANTHER" id="PTHR38436:SF1">
    <property type="entry name" value="ESTER CYCLASE"/>
    <property type="match status" value="1"/>
</dbReference>
<sequence>MVGEARRVRDRYNASFNAHDIGALLSTVGPDAAILSPEGLAEGREELGSYLEEFWAAFPDVHTVVLESFDAGDTTIDEVVFIGTHKGPYVGPGGKVIPPTGRPLNLRACYVCTIENGLIVSMRVYLDQLELLSQLGVPPA</sequence>
<dbReference type="Gene3D" id="3.10.450.50">
    <property type="match status" value="1"/>
</dbReference>
<evidence type="ECO:0000313" key="2">
    <source>
        <dbReference type="Proteomes" id="UP000316541"/>
    </source>
</evidence>
<comment type="caution">
    <text evidence="1">The sequence shown here is derived from an EMBL/GenBank/DDBJ whole genome shotgun (WGS) entry which is preliminary data.</text>
</comment>
<gene>
    <name evidence="1" type="ORF">FLX08_30620</name>
</gene>
<accession>A0A544YK83</accession>
<organism evidence="1 2">
    <name type="scientific">Microbispora hainanensis</name>
    <dbReference type="NCBI Taxonomy" id="568844"/>
    <lineage>
        <taxon>Bacteria</taxon>
        <taxon>Bacillati</taxon>
        <taxon>Actinomycetota</taxon>
        <taxon>Actinomycetes</taxon>
        <taxon>Streptosporangiales</taxon>
        <taxon>Streptosporangiaceae</taxon>
        <taxon>Microbispora</taxon>
    </lineage>
</organism>
<dbReference type="InterPro" id="IPR032710">
    <property type="entry name" value="NTF2-like_dom_sf"/>
</dbReference>